<dbReference type="InterPro" id="IPR051327">
    <property type="entry name" value="MATE_MepA_subfamily"/>
</dbReference>
<feature type="transmembrane region" description="Helical" evidence="10">
    <location>
        <begin position="314"/>
        <end position="332"/>
    </location>
</feature>
<dbReference type="GO" id="GO:0046677">
    <property type="term" value="P:response to antibiotic"/>
    <property type="evidence" value="ECO:0007669"/>
    <property type="project" value="UniProtKB-KW"/>
</dbReference>
<evidence type="ECO:0000256" key="4">
    <source>
        <dbReference type="ARBA" id="ARBA00022448"/>
    </source>
</evidence>
<feature type="transmembrane region" description="Helical" evidence="10">
    <location>
        <begin position="16"/>
        <end position="36"/>
    </location>
</feature>
<keyword evidence="5" id="KW-1003">Cell membrane</keyword>
<proteinExistence type="inferred from homology"/>
<dbReference type="AlphaFoldDB" id="A0A6N7VXI0"/>
<evidence type="ECO:0000256" key="9">
    <source>
        <dbReference type="ARBA" id="ARBA00023251"/>
    </source>
</evidence>
<dbReference type="NCBIfam" id="TIGR00797">
    <property type="entry name" value="matE"/>
    <property type="match status" value="1"/>
</dbReference>
<evidence type="ECO:0000256" key="2">
    <source>
        <dbReference type="ARBA" id="ARBA00008417"/>
    </source>
</evidence>
<keyword evidence="6 10" id="KW-0812">Transmembrane</keyword>
<gene>
    <name evidence="11" type="ORF">FYJ26_09260</name>
</gene>
<dbReference type="EMBL" id="VULQ01000014">
    <property type="protein sequence ID" value="MSS78567.1"/>
    <property type="molecule type" value="Genomic_DNA"/>
</dbReference>
<comment type="subcellular location">
    <subcellularLocation>
        <location evidence="1">Cell membrane</location>
        <topology evidence="1">Multi-pass membrane protein</topology>
    </subcellularLocation>
</comment>
<comment type="caution">
    <text evidence="11">The sequence shown here is derived from an EMBL/GenBank/DDBJ whole genome shotgun (WGS) entry which is preliminary data.</text>
</comment>
<feature type="transmembrane region" description="Helical" evidence="10">
    <location>
        <begin position="274"/>
        <end position="293"/>
    </location>
</feature>
<dbReference type="PANTHER" id="PTHR43823">
    <property type="entry name" value="SPORULATION PROTEIN YKVU"/>
    <property type="match status" value="1"/>
</dbReference>
<feature type="transmembrane region" description="Helical" evidence="10">
    <location>
        <begin position="98"/>
        <end position="117"/>
    </location>
</feature>
<evidence type="ECO:0000256" key="3">
    <source>
        <dbReference type="ARBA" id="ARBA00022106"/>
    </source>
</evidence>
<dbReference type="PIRSF" id="PIRSF006603">
    <property type="entry name" value="DinF"/>
    <property type="match status" value="1"/>
</dbReference>
<keyword evidence="9" id="KW-0046">Antibiotic resistance</keyword>
<feature type="transmembrane region" description="Helical" evidence="10">
    <location>
        <begin position="413"/>
        <end position="433"/>
    </location>
</feature>
<feature type="transmembrane region" description="Helical" evidence="10">
    <location>
        <begin position="169"/>
        <end position="190"/>
    </location>
</feature>
<dbReference type="InterPro" id="IPR048279">
    <property type="entry name" value="MdtK-like"/>
</dbReference>
<dbReference type="PANTHER" id="PTHR43823:SF3">
    <property type="entry name" value="MULTIDRUG EXPORT PROTEIN MEPA"/>
    <property type="match status" value="1"/>
</dbReference>
<dbReference type="InterPro" id="IPR002528">
    <property type="entry name" value="MATE_fam"/>
</dbReference>
<dbReference type="CDD" id="cd13143">
    <property type="entry name" value="MATE_MepA_like"/>
    <property type="match status" value="1"/>
</dbReference>
<evidence type="ECO:0000256" key="5">
    <source>
        <dbReference type="ARBA" id="ARBA00022475"/>
    </source>
</evidence>
<dbReference type="RefSeq" id="WP_154541777.1">
    <property type="nucleotide sequence ID" value="NZ_VULQ01000014.1"/>
</dbReference>
<keyword evidence="4" id="KW-0813">Transport</keyword>
<sequence length="445" mass="48576">MRDRQDKLLKEKPFKLMLELSIPAIIGMVVIGLYPLMDGIFAGQILGQQVMTAVGIAMPLTYINSGISTLIGVGSASILSRAMGRKDQETIDKIMSNLLFWVIIFSAIVTVLGITFTDQLLSIMGATQDIHALAVRYMKVIFIGSFFVNFTQASNMVIRGEGLMKDAMIIMGTGALINIILDPILMMTMGDKGIEGAAIATVTAQIIQAIMTIFYFKKKSKIVKIRGVKADKTIYKEMFAVGVSAMLMQVLSILQQTLLYNAAFTHGGESAGSIMAASLRVFSFSFIPLWGMSQGLQPAVGANFGAKKYDRVKDIFKVFSSSSAFLATLFWIPSLTFTGKLLGLFGLEGQTLIQGVPSFRIFYSVYITYGIMIMCITFFQAVGDGKSAGLLVMLRQVILFVPAILILPRVAGLTGVWLAEPIVDFIVFLIGVLKYRKAVKGFKQA</sequence>
<feature type="transmembrane region" description="Helical" evidence="10">
    <location>
        <begin position="237"/>
        <end position="254"/>
    </location>
</feature>
<feature type="transmembrane region" description="Helical" evidence="10">
    <location>
        <begin position="388"/>
        <end position="407"/>
    </location>
</feature>
<dbReference type="GO" id="GO:0042910">
    <property type="term" value="F:xenobiotic transmembrane transporter activity"/>
    <property type="evidence" value="ECO:0007669"/>
    <property type="project" value="InterPro"/>
</dbReference>
<evidence type="ECO:0000256" key="1">
    <source>
        <dbReference type="ARBA" id="ARBA00004651"/>
    </source>
</evidence>
<keyword evidence="7 10" id="KW-1133">Transmembrane helix</keyword>
<name>A0A6N7VXI0_9FIRM</name>
<keyword evidence="12" id="KW-1185">Reference proteome</keyword>
<evidence type="ECO:0000256" key="8">
    <source>
        <dbReference type="ARBA" id="ARBA00023136"/>
    </source>
</evidence>
<evidence type="ECO:0000256" key="10">
    <source>
        <dbReference type="SAM" id="Phobius"/>
    </source>
</evidence>
<dbReference type="GO" id="GO:0015297">
    <property type="term" value="F:antiporter activity"/>
    <property type="evidence" value="ECO:0007669"/>
    <property type="project" value="InterPro"/>
</dbReference>
<feature type="transmembrane region" description="Helical" evidence="10">
    <location>
        <begin position="137"/>
        <end position="157"/>
    </location>
</feature>
<keyword evidence="8 10" id="KW-0472">Membrane</keyword>
<reference evidence="11 12" key="1">
    <citation type="submission" date="2019-08" db="EMBL/GenBank/DDBJ databases">
        <title>In-depth cultivation of the pig gut microbiome towards novel bacterial diversity and tailored functional studies.</title>
        <authorList>
            <person name="Wylensek D."/>
            <person name="Hitch T.C.A."/>
            <person name="Clavel T."/>
        </authorList>
    </citation>
    <scope>NUCLEOTIDE SEQUENCE [LARGE SCALE GENOMIC DNA]</scope>
    <source>
        <strain evidence="11 12">WCA-380-WT-2B</strain>
    </source>
</reference>
<comment type="similarity">
    <text evidence="2">Belongs to the multi antimicrobial extrusion (MATE) (TC 2.A.66.1) family. MepA subfamily.</text>
</comment>
<dbReference type="InterPro" id="IPR045070">
    <property type="entry name" value="MATE_MepA-like"/>
</dbReference>
<organism evidence="11 12">
    <name type="scientific">Anaerococcus porci</name>
    <dbReference type="NCBI Taxonomy" id="2652269"/>
    <lineage>
        <taxon>Bacteria</taxon>
        <taxon>Bacillati</taxon>
        <taxon>Bacillota</taxon>
        <taxon>Tissierellia</taxon>
        <taxon>Tissierellales</taxon>
        <taxon>Peptoniphilaceae</taxon>
        <taxon>Anaerococcus</taxon>
    </lineage>
</organism>
<evidence type="ECO:0000313" key="12">
    <source>
        <dbReference type="Proteomes" id="UP000441925"/>
    </source>
</evidence>
<accession>A0A6N7VXI0</accession>
<evidence type="ECO:0000313" key="11">
    <source>
        <dbReference type="EMBL" id="MSS78567.1"/>
    </source>
</evidence>
<feature type="transmembrane region" description="Helical" evidence="10">
    <location>
        <begin position="361"/>
        <end position="381"/>
    </location>
</feature>
<dbReference type="Pfam" id="PF01554">
    <property type="entry name" value="MatE"/>
    <property type="match status" value="2"/>
</dbReference>
<protein>
    <recommendedName>
        <fullName evidence="3">Multidrug export protein MepA</fullName>
    </recommendedName>
</protein>
<dbReference type="GO" id="GO:0005886">
    <property type="term" value="C:plasma membrane"/>
    <property type="evidence" value="ECO:0007669"/>
    <property type="project" value="UniProtKB-SubCell"/>
</dbReference>
<evidence type="ECO:0000256" key="7">
    <source>
        <dbReference type="ARBA" id="ARBA00022989"/>
    </source>
</evidence>
<dbReference type="Proteomes" id="UP000441925">
    <property type="component" value="Unassembled WGS sequence"/>
</dbReference>
<feature type="transmembrane region" description="Helical" evidence="10">
    <location>
        <begin position="56"/>
        <end position="78"/>
    </location>
</feature>
<evidence type="ECO:0000256" key="6">
    <source>
        <dbReference type="ARBA" id="ARBA00022692"/>
    </source>
</evidence>
<feature type="transmembrane region" description="Helical" evidence="10">
    <location>
        <begin position="196"/>
        <end position="216"/>
    </location>
</feature>